<feature type="transmembrane region" description="Helical" evidence="1">
    <location>
        <begin position="208"/>
        <end position="229"/>
    </location>
</feature>
<name>A0ABU3Z8C9_9FIRM</name>
<comment type="caution">
    <text evidence="2">The sequence shown here is derived from an EMBL/GenBank/DDBJ whole genome shotgun (WGS) entry which is preliminary data.</text>
</comment>
<evidence type="ECO:0000313" key="3">
    <source>
        <dbReference type="Proteomes" id="UP001272515"/>
    </source>
</evidence>
<feature type="transmembrane region" description="Helical" evidence="1">
    <location>
        <begin position="249"/>
        <end position="272"/>
    </location>
</feature>
<keyword evidence="1" id="KW-1133">Transmembrane helix</keyword>
<keyword evidence="3" id="KW-1185">Reference proteome</keyword>
<proteinExistence type="predicted"/>
<evidence type="ECO:0000313" key="2">
    <source>
        <dbReference type="EMBL" id="MDV5088182.1"/>
    </source>
</evidence>
<feature type="transmembrane region" description="Helical" evidence="1">
    <location>
        <begin position="95"/>
        <end position="123"/>
    </location>
</feature>
<feature type="transmembrane region" description="Helical" evidence="1">
    <location>
        <begin position="135"/>
        <end position="155"/>
    </location>
</feature>
<feature type="transmembrane region" description="Helical" evidence="1">
    <location>
        <begin position="67"/>
        <end position="89"/>
    </location>
</feature>
<dbReference type="EMBL" id="JAWJZB010000005">
    <property type="protein sequence ID" value="MDV5088182.1"/>
    <property type="molecule type" value="Genomic_DNA"/>
</dbReference>
<feature type="transmembrane region" description="Helical" evidence="1">
    <location>
        <begin position="175"/>
        <end position="196"/>
    </location>
</feature>
<reference evidence="2 3" key="1">
    <citation type="submission" date="2023-10" db="EMBL/GenBank/DDBJ databases">
        <title>Veillonella sp. nov., isolated from a pig farm feces dump.</title>
        <authorList>
            <person name="Chang Y.-H."/>
        </authorList>
    </citation>
    <scope>NUCLEOTIDE SEQUENCE [LARGE SCALE GENOMIC DNA]</scope>
    <source>
        <strain evidence="2 3">YH-vei2233</strain>
    </source>
</reference>
<organism evidence="2 3">
    <name type="scientific">Veillonella absiana</name>
    <dbReference type="NCBI Taxonomy" id="3079305"/>
    <lineage>
        <taxon>Bacteria</taxon>
        <taxon>Bacillati</taxon>
        <taxon>Bacillota</taxon>
        <taxon>Negativicutes</taxon>
        <taxon>Veillonellales</taxon>
        <taxon>Veillonellaceae</taxon>
        <taxon>Veillonella</taxon>
    </lineage>
</organism>
<gene>
    <name evidence="2" type="ORF">RVY80_04885</name>
</gene>
<feature type="transmembrane region" description="Helical" evidence="1">
    <location>
        <begin position="30"/>
        <end position="47"/>
    </location>
</feature>
<keyword evidence="1" id="KW-0472">Membrane</keyword>
<dbReference type="RefSeq" id="WP_317329834.1">
    <property type="nucleotide sequence ID" value="NZ_JAWJZA010000004.1"/>
</dbReference>
<evidence type="ECO:0000256" key="1">
    <source>
        <dbReference type="SAM" id="Phobius"/>
    </source>
</evidence>
<dbReference type="Proteomes" id="UP001272515">
    <property type="component" value="Unassembled WGS sequence"/>
</dbReference>
<sequence length="284" mass="32494">MNKHFWTFTGLIALICSSFALVQGQGHLTYTGILMFTLLSLFVPLVIRRMARFEFAVGFTMNMWYHVYAWAWWNLFFFMGTGGVLQLAIPTDNVLAIGALWFVVYVAVVVLIELTALLLTAFFGRERKHDLIDTTLDLSMYTLPVPLLLTGNVLYVDMYSNPMMAMYLSQTMAKMLQLCAYALIFLTMMSTVFYLFPRNGADKFPRLVRIFVTALMWLAINGHMLYGYIPPMMLDWIFVAVPVFRANPLVYVTPAIFEVAVIFISVVLGYYVEKSIIQYKSKGI</sequence>
<keyword evidence="1" id="KW-0812">Transmembrane</keyword>
<accession>A0ABU3Z8C9</accession>
<protein>
    <submittedName>
        <fullName evidence="2">Uncharacterized protein</fullName>
    </submittedName>
</protein>